<dbReference type="KEGG" id="hta:BVU17_15835"/>
<dbReference type="EMBL" id="CP019155">
    <property type="protein sequence ID" value="AUG49058.1"/>
    <property type="molecule type" value="Genomic_DNA"/>
</dbReference>
<organism evidence="2 3">
    <name type="scientific">Haloarcula taiwanensis</name>
    <dbReference type="NCBI Taxonomy" id="1932004"/>
    <lineage>
        <taxon>Archaea</taxon>
        <taxon>Methanobacteriati</taxon>
        <taxon>Methanobacteriota</taxon>
        <taxon>Stenosarchaea group</taxon>
        <taxon>Halobacteria</taxon>
        <taxon>Halobacteriales</taxon>
        <taxon>Haloarculaceae</taxon>
        <taxon>Haloarcula</taxon>
    </lineage>
</organism>
<evidence type="ECO:0000256" key="1">
    <source>
        <dbReference type="SAM" id="MobiDB-lite"/>
    </source>
</evidence>
<dbReference type="Proteomes" id="UP000242917">
    <property type="component" value="Chromosome II"/>
</dbReference>
<keyword evidence="3" id="KW-1185">Reference proteome</keyword>
<dbReference type="OrthoDB" id="195563at2157"/>
<evidence type="ECO:0000313" key="2">
    <source>
        <dbReference type="EMBL" id="AUG49058.1"/>
    </source>
</evidence>
<gene>
    <name evidence="2" type="ORF">BVU17_15835</name>
</gene>
<dbReference type="AlphaFoldDB" id="A0A2H5A2T7"/>
<reference evidence="2 3" key="1">
    <citation type="submission" date="2017-01" db="EMBL/GenBank/DDBJ databases">
        <title>A Red Light-Sensitive Sensory Rhodopsin I From Haloarcula taiwanensis, A New Haloarchaeon Isolated From Taiwan.</title>
        <authorList>
            <person name="Yang C.-S."/>
            <person name="Han Y.-A."/>
            <person name="Chen P.-C."/>
            <person name="Ng W.V."/>
            <person name="Chen T.-W."/>
        </authorList>
    </citation>
    <scope>NUCLEOTIDE SEQUENCE [LARGE SCALE GENOMIC DNA]</scope>
    <source>
        <strain evidence="2 3">Taiwanensis</strain>
    </source>
</reference>
<name>A0A2H5A2T7_9EURY</name>
<accession>A0A2H5A2T7</accession>
<evidence type="ECO:0000313" key="3">
    <source>
        <dbReference type="Proteomes" id="UP000242917"/>
    </source>
</evidence>
<sequence>MPISKEEFESGTVEVSGDEPIANDEEGPIETEKDLITSFLSERPDKAFTEREIALGVDFSPVFMDRTQNPLGAFADGLIDFAGDVAATTIVVNDIDEALTELVEEGIVTTKQMETESGTSVYYKLA</sequence>
<protein>
    <submittedName>
        <fullName evidence="2">Uncharacterized protein</fullName>
    </submittedName>
</protein>
<proteinExistence type="predicted"/>
<feature type="region of interest" description="Disordered" evidence="1">
    <location>
        <begin position="1"/>
        <end position="29"/>
    </location>
</feature>